<dbReference type="InterPro" id="IPR035900">
    <property type="entry name" value="Colicin_E_sf"/>
</dbReference>
<evidence type="ECO:0000313" key="3">
    <source>
        <dbReference type="EMBL" id="SFQ35157.1"/>
    </source>
</evidence>
<dbReference type="GO" id="GO:0015643">
    <property type="term" value="F:toxic substance binding"/>
    <property type="evidence" value="ECO:0007669"/>
    <property type="project" value="InterPro"/>
</dbReference>
<protein>
    <submittedName>
        <fullName evidence="3">Colicin immunity protein / pyocin immunity protein</fullName>
    </submittedName>
</protein>
<dbReference type="SUPFAM" id="SSF47345">
    <property type="entry name" value="Colicin E immunity proteins"/>
    <property type="match status" value="1"/>
</dbReference>
<dbReference type="CDD" id="cd16363">
    <property type="entry name" value="Col_Im_like"/>
    <property type="match status" value="1"/>
</dbReference>
<dbReference type="Gene3D" id="1.10.1200.20">
    <property type="entry name" value="Colicin E immunity protein"/>
    <property type="match status" value="1"/>
</dbReference>
<name>A0A1I5XTU7_9GAMM</name>
<proteinExistence type="inferred from homology"/>
<evidence type="ECO:0000256" key="2">
    <source>
        <dbReference type="ARBA" id="ARBA00023025"/>
    </source>
</evidence>
<dbReference type="STRING" id="1121869.SAMN03084138_04829"/>
<gene>
    <name evidence="3" type="ORF">SAMN03084138_04829</name>
</gene>
<dbReference type="EMBL" id="FOWR01000074">
    <property type="protein sequence ID" value="SFQ35157.1"/>
    <property type="molecule type" value="Genomic_DNA"/>
</dbReference>
<organism evidence="3 4">
    <name type="scientific">Enterovibrio norvegicus DSM 15893</name>
    <dbReference type="NCBI Taxonomy" id="1121869"/>
    <lineage>
        <taxon>Bacteria</taxon>
        <taxon>Pseudomonadati</taxon>
        <taxon>Pseudomonadota</taxon>
        <taxon>Gammaproteobacteria</taxon>
        <taxon>Vibrionales</taxon>
        <taxon>Vibrionaceae</taxon>
        <taxon>Enterovibrio</taxon>
    </lineage>
</organism>
<dbReference type="GO" id="GO:0030153">
    <property type="term" value="P:bacteriocin immunity"/>
    <property type="evidence" value="ECO:0007669"/>
    <property type="project" value="UniProtKB-KW"/>
</dbReference>
<evidence type="ECO:0000313" key="4">
    <source>
        <dbReference type="Proteomes" id="UP000182692"/>
    </source>
</evidence>
<dbReference type="Pfam" id="PF01320">
    <property type="entry name" value="Colicin_Pyocin"/>
    <property type="match status" value="1"/>
</dbReference>
<accession>A0A1I5XTU7</accession>
<dbReference type="InterPro" id="IPR000290">
    <property type="entry name" value="Colicin_pyocin"/>
</dbReference>
<dbReference type="PRINTS" id="PR01299">
    <property type="entry name" value="PYOCIN"/>
</dbReference>
<reference evidence="3 4" key="1">
    <citation type="submission" date="2016-10" db="EMBL/GenBank/DDBJ databases">
        <authorList>
            <person name="de Groot N.N."/>
        </authorList>
    </citation>
    <scope>NUCLEOTIDE SEQUENCE [LARGE SCALE GENOMIC DNA]</scope>
    <source>
        <strain evidence="3 4">DSM 15893</strain>
    </source>
</reference>
<sequence>MTELKNNLSDYTENEFLSYVEKIYGAELPEEEEDKLINHFKKIVSHPKGTDLIFWPSNNQEDSPNGVISELKRWYAEQGLPCFKE</sequence>
<dbReference type="Proteomes" id="UP000182692">
    <property type="component" value="Unassembled WGS sequence"/>
</dbReference>
<keyword evidence="2" id="KW-0079">Bacteriocin immunity</keyword>
<comment type="similarity">
    <text evidence="1">Belongs to the colicins ColE2/ColE8/ColE9 and pyocins S1/S2 family.</text>
</comment>
<evidence type="ECO:0000256" key="1">
    <source>
        <dbReference type="ARBA" id="ARBA00009346"/>
    </source>
</evidence>
<dbReference type="GeneID" id="35869536"/>
<dbReference type="OrthoDB" id="6810874at2"/>
<dbReference type="AlphaFoldDB" id="A0A1I5XTU7"/>
<dbReference type="RefSeq" id="WP_074928909.1">
    <property type="nucleotide sequence ID" value="NZ_FOWR01000074.1"/>
</dbReference>